<proteinExistence type="predicted"/>
<dbReference type="EMBL" id="ML213590">
    <property type="protein sequence ID" value="TFK44698.1"/>
    <property type="molecule type" value="Genomic_DNA"/>
</dbReference>
<evidence type="ECO:0000313" key="3">
    <source>
        <dbReference type="EMBL" id="TFK44698.1"/>
    </source>
</evidence>
<keyword evidence="1" id="KW-0812">Transmembrane</keyword>
<dbReference type="AlphaFoldDB" id="A0A5C3ML76"/>
<accession>A0A5C3ML76</accession>
<organism evidence="3 4">
    <name type="scientific">Crucibulum laeve</name>
    <dbReference type="NCBI Taxonomy" id="68775"/>
    <lineage>
        <taxon>Eukaryota</taxon>
        <taxon>Fungi</taxon>
        <taxon>Dikarya</taxon>
        <taxon>Basidiomycota</taxon>
        <taxon>Agaricomycotina</taxon>
        <taxon>Agaricomycetes</taxon>
        <taxon>Agaricomycetidae</taxon>
        <taxon>Agaricales</taxon>
        <taxon>Agaricineae</taxon>
        <taxon>Nidulariaceae</taxon>
        <taxon>Crucibulum</taxon>
    </lineage>
</organism>
<dbReference type="Pfam" id="PF20151">
    <property type="entry name" value="DUF6533"/>
    <property type="match status" value="1"/>
</dbReference>
<keyword evidence="4" id="KW-1185">Reference proteome</keyword>
<dbReference type="OrthoDB" id="3242376at2759"/>
<keyword evidence="1" id="KW-1133">Transmembrane helix</keyword>
<reference evidence="3 4" key="1">
    <citation type="journal article" date="2019" name="Nat. Ecol. Evol.">
        <title>Megaphylogeny resolves global patterns of mushroom evolution.</title>
        <authorList>
            <person name="Varga T."/>
            <person name="Krizsan K."/>
            <person name="Foldi C."/>
            <person name="Dima B."/>
            <person name="Sanchez-Garcia M."/>
            <person name="Sanchez-Ramirez S."/>
            <person name="Szollosi G.J."/>
            <person name="Szarkandi J.G."/>
            <person name="Papp V."/>
            <person name="Albert L."/>
            <person name="Andreopoulos W."/>
            <person name="Angelini C."/>
            <person name="Antonin V."/>
            <person name="Barry K.W."/>
            <person name="Bougher N.L."/>
            <person name="Buchanan P."/>
            <person name="Buyck B."/>
            <person name="Bense V."/>
            <person name="Catcheside P."/>
            <person name="Chovatia M."/>
            <person name="Cooper J."/>
            <person name="Damon W."/>
            <person name="Desjardin D."/>
            <person name="Finy P."/>
            <person name="Geml J."/>
            <person name="Haridas S."/>
            <person name="Hughes K."/>
            <person name="Justo A."/>
            <person name="Karasinski D."/>
            <person name="Kautmanova I."/>
            <person name="Kiss B."/>
            <person name="Kocsube S."/>
            <person name="Kotiranta H."/>
            <person name="LaButti K.M."/>
            <person name="Lechner B.E."/>
            <person name="Liimatainen K."/>
            <person name="Lipzen A."/>
            <person name="Lukacs Z."/>
            <person name="Mihaltcheva S."/>
            <person name="Morgado L.N."/>
            <person name="Niskanen T."/>
            <person name="Noordeloos M.E."/>
            <person name="Ohm R.A."/>
            <person name="Ortiz-Santana B."/>
            <person name="Ovrebo C."/>
            <person name="Racz N."/>
            <person name="Riley R."/>
            <person name="Savchenko A."/>
            <person name="Shiryaev A."/>
            <person name="Soop K."/>
            <person name="Spirin V."/>
            <person name="Szebenyi C."/>
            <person name="Tomsovsky M."/>
            <person name="Tulloss R.E."/>
            <person name="Uehling J."/>
            <person name="Grigoriev I.V."/>
            <person name="Vagvolgyi C."/>
            <person name="Papp T."/>
            <person name="Martin F.M."/>
            <person name="Miettinen O."/>
            <person name="Hibbett D.S."/>
            <person name="Nagy L.G."/>
        </authorList>
    </citation>
    <scope>NUCLEOTIDE SEQUENCE [LARGE SCALE GENOMIC DNA]</scope>
    <source>
        <strain evidence="3 4">CBS 166.37</strain>
    </source>
</reference>
<dbReference type="STRING" id="68775.A0A5C3ML76"/>
<gene>
    <name evidence="3" type="ORF">BDQ12DRAFT_730726</name>
</gene>
<evidence type="ECO:0000313" key="4">
    <source>
        <dbReference type="Proteomes" id="UP000308652"/>
    </source>
</evidence>
<feature type="transmembrane region" description="Helical" evidence="1">
    <location>
        <begin position="143"/>
        <end position="164"/>
    </location>
</feature>
<protein>
    <recommendedName>
        <fullName evidence="2">DUF6533 domain-containing protein</fullName>
    </recommendedName>
</protein>
<dbReference type="Proteomes" id="UP000308652">
    <property type="component" value="Unassembled WGS sequence"/>
</dbReference>
<evidence type="ECO:0000256" key="1">
    <source>
        <dbReference type="SAM" id="Phobius"/>
    </source>
</evidence>
<feature type="domain" description="DUF6533" evidence="2">
    <location>
        <begin position="19"/>
        <end position="60"/>
    </location>
</feature>
<keyword evidence="1" id="KW-0472">Membrane</keyword>
<name>A0A5C3ML76_9AGAR</name>
<dbReference type="InterPro" id="IPR045340">
    <property type="entry name" value="DUF6533"/>
</dbReference>
<feature type="transmembrane region" description="Helical" evidence="1">
    <location>
        <begin position="117"/>
        <end position="136"/>
    </location>
</feature>
<feature type="transmembrane region" description="Helical" evidence="1">
    <location>
        <begin position="231"/>
        <end position="250"/>
    </location>
</feature>
<sequence length="363" mass="41369">MPLPIPVAFAHLLGNYEFHTSNYVMLVYDHMLTFGEEVDKIWSRPFTFPTLLFYLNRYVTHFQYIIIQLFMRRLGQIRCMFLLNASTSLLIDVIKVPEICQVRWSIYNMSGGSHLTVALRQIQTFLTVVMILRVYALYLGNKLILAFLLSLLAGQVIVSGWAVHNGMRVPQPPNFPGCVLTGKNTFFAALWGAPLVTDSCIFILTMWRTVTYMRRHGRMTAMQILLRDGTMYYFAIFGVNLMNTLIYFLALGDLKAVGASFSQILTSIMISRLQLNLRYTKEPSSLPSNQMMRPMEYNSRPTRDTAIFSTIIHTKHAESSTGTFFTLGNLGGELKGTFFETPVEELESFDSAESMELTDVTKQ</sequence>
<evidence type="ECO:0000259" key="2">
    <source>
        <dbReference type="Pfam" id="PF20151"/>
    </source>
</evidence>
<feature type="transmembrane region" description="Helical" evidence="1">
    <location>
        <begin position="184"/>
        <end position="210"/>
    </location>
</feature>